<dbReference type="AlphaFoldDB" id="A0A0F8Z7Q9"/>
<proteinExistence type="predicted"/>
<organism evidence="1">
    <name type="scientific">marine sediment metagenome</name>
    <dbReference type="NCBI Taxonomy" id="412755"/>
    <lineage>
        <taxon>unclassified sequences</taxon>
        <taxon>metagenomes</taxon>
        <taxon>ecological metagenomes</taxon>
    </lineage>
</organism>
<evidence type="ECO:0000313" key="1">
    <source>
        <dbReference type="EMBL" id="KKK82040.1"/>
    </source>
</evidence>
<dbReference type="InterPro" id="IPR036876">
    <property type="entry name" value="UVR_dom_sf"/>
</dbReference>
<gene>
    <name evidence="1" type="ORF">LCGC14_2807370</name>
</gene>
<name>A0A0F8Z7Q9_9ZZZZ</name>
<comment type="caution">
    <text evidence="1">The sequence shown here is derived from an EMBL/GenBank/DDBJ whole genome shotgun (WGS) entry which is preliminary data.</text>
</comment>
<sequence>MQEEKKESMKDSLHKKLVIAVKKGDFQSAARLRESIKNIK</sequence>
<dbReference type="SUPFAM" id="SSF46600">
    <property type="entry name" value="C-terminal UvrC-binding domain of UvrB"/>
    <property type="match status" value="1"/>
</dbReference>
<accession>A0A0F8Z7Q9</accession>
<evidence type="ECO:0008006" key="2">
    <source>
        <dbReference type="Google" id="ProtNLM"/>
    </source>
</evidence>
<dbReference type="EMBL" id="LAZR01052854">
    <property type="protein sequence ID" value="KKK82040.1"/>
    <property type="molecule type" value="Genomic_DNA"/>
</dbReference>
<reference evidence="1" key="1">
    <citation type="journal article" date="2015" name="Nature">
        <title>Complex archaea that bridge the gap between prokaryotes and eukaryotes.</title>
        <authorList>
            <person name="Spang A."/>
            <person name="Saw J.H."/>
            <person name="Jorgensen S.L."/>
            <person name="Zaremba-Niedzwiedzka K."/>
            <person name="Martijn J."/>
            <person name="Lind A.E."/>
            <person name="van Eijk R."/>
            <person name="Schleper C."/>
            <person name="Guy L."/>
            <person name="Ettema T.J."/>
        </authorList>
    </citation>
    <scope>NUCLEOTIDE SEQUENCE</scope>
</reference>
<protein>
    <recommendedName>
        <fullName evidence="2">UVR domain-containing protein</fullName>
    </recommendedName>
</protein>